<reference evidence="1 2" key="1">
    <citation type="submission" date="2018-08" db="EMBL/GenBank/DDBJ databases">
        <title>Diversity &amp; Physiological Properties of Lignin-Decomposing Actinobacteria from Soil.</title>
        <authorList>
            <person name="Roh S.G."/>
            <person name="Kim S.B."/>
        </authorList>
    </citation>
    <scope>NUCLEOTIDE SEQUENCE [LARGE SCALE GENOMIC DNA]</scope>
    <source>
        <strain evidence="1 2">MMS17-GH009</strain>
    </source>
</reference>
<dbReference type="GO" id="GO:0016787">
    <property type="term" value="F:hydrolase activity"/>
    <property type="evidence" value="ECO:0007669"/>
    <property type="project" value="UniProtKB-KW"/>
</dbReference>
<evidence type="ECO:0000313" key="1">
    <source>
        <dbReference type="EMBL" id="RGD58695.1"/>
    </source>
</evidence>
<organism evidence="1 2">
    <name type="scientific">Kitasatospora xanthocidica</name>
    <dbReference type="NCBI Taxonomy" id="83382"/>
    <lineage>
        <taxon>Bacteria</taxon>
        <taxon>Bacillati</taxon>
        <taxon>Actinomycetota</taxon>
        <taxon>Actinomycetes</taxon>
        <taxon>Kitasatosporales</taxon>
        <taxon>Streptomycetaceae</taxon>
        <taxon>Kitasatospora</taxon>
    </lineage>
</organism>
<keyword evidence="2" id="KW-1185">Reference proteome</keyword>
<dbReference type="SUPFAM" id="SSF109604">
    <property type="entry name" value="HD-domain/PDEase-like"/>
    <property type="match status" value="1"/>
</dbReference>
<gene>
    <name evidence="1" type="ORF">DR950_13715</name>
</gene>
<sequence>MTTTALPPLPADVAELLRAVDAPPRLVAHLALVHRVAEEIAGFCAREGLAFDRAAVLYGAATHDIGKTVHPEELSAPGSRHEPAGHALLLAHGVPEHLARFARTHASWDEPGTTVEDLLVGLADKAWKNKRVQDLEDLVVDRLAAAGGKERWEAFLALDDLLTRIGEDAPRRLAVQAAHPVRTG</sequence>
<accession>A0A372ZU17</accession>
<dbReference type="AlphaFoldDB" id="A0A372ZU17"/>
<protein>
    <submittedName>
        <fullName evidence="1">Phosphohydrolase</fullName>
    </submittedName>
</protein>
<dbReference type="EMBL" id="QVIG01000001">
    <property type="protein sequence ID" value="RGD58695.1"/>
    <property type="molecule type" value="Genomic_DNA"/>
</dbReference>
<dbReference type="RefSeq" id="WP_049652076.1">
    <property type="nucleotide sequence ID" value="NZ_QVIG01000001.1"/>
</dbReference>
<keyword evidence="1" id="KW-0378">Hydrolase</keyword>
<comment type="caution">
    <text evidence="1">The sequence shown here is derived from an EMBL/GenBank/DDBJ whole genome shotgun (WGS) entry which is preliminary data.</text>
</comment>
<name>A0A372ZU17_9ACTN</name>
<evidence type="ECO:0000313" key="2">
    <source>
        <dbReference type="Proteomes" id="UP000263377"/>
    </source>
</evidence>
<dbReference type="Proteomes" id="UP000263377">
    <property type="component" value="Unassembled WGS sequence"/>
</dbReference>
<dbReference type="Gene3D" id="1.10.3210.10">
    <property type="entry name" value="Hypothetical protein af1432"/>
    <property type="match status" value="1"/>
</dbReference>
<proteinExistence type="predicted"/>